<name>A0A0G0H381_9BACT</name>
<proteinExistence type="predicted"/>
<dbReference type="EMBL" id="LBTI01000046">
    <property type="protein sequence ID" value="KKQ36587.1"/>
    <property type="molecule type" value="Genomic_DNA"/>
</dbReference>
<sequence length="366" mass="39649">VLSLVLLLGAYIFLPKAEVKIFVEPKILEKDAQVVADPNQKTVNEEARVIPGQIIDVEVSGSDKESASGKRQIGDPAKGTIVIYNKTSSSQVVSKGTNISSGNIKFTLDTSVTIASQSASDSGITFGKANTTVTAVSIGADGNLSSGSDFTVSDYGVDKLDAKAEGNFSGGTSKDVTVVSSEDEQRLLAKLSSDLRQQAQQKLQEKFPNKKILQEALSEQIISKSYSKNINDQASEFSLNMTIKYKGTAFDDTDLKTIVSKLVTTQIPDGFELDLSQTETQADVSKLEKDGKLIFLARFKAKLIPKIDIDKIRNQIKFKTLTEVENILKGMDNILGSEINSTPNLPKALERLPILSKNIKIEVGLK</sequence>
<dbReference type="Proteomes" id="UP000034591">
    <property type="component" value="Unassembled WGS sequence"/>
</dbReference>
<organism evidence="1 2">
    <name type="scientific">Candidatus Woesebacteria bacterium GW2011_GWA1_37_7</name>
    <dbReference type="NCBI Taxonomy" id="1618545"/>
    <lineage>
        <taxon>Bacteria</taxon>
        <taxon>Candidatus Woeseibacteriota</taxon>
    </lineage>
</organism>
<gene>
    <name evidence="1" type="ORF">US53_C0046G0007</name>
</gene>
<accession>A0A0G0H381</accession>
<feature type="non-terminal residue" evidence="1">
    <location>
        <position position="1"/>
    </location>
</feature>
<protein>
    <submittedName>
        <fullName evidence="1">Uncharacterized protein</fullName>
    </submittedName>
</protein>
<comment type="caution">
    <text evidence="1">The sequence shown here is derived from an EMBL/GenBank/DDBJ whole genome shotgun (WGS) entry which is preliminary data.</text>
</comment>
<evidence type="ECO:0000313" key="2">
    <source>
        <dbReference type="Proteomes" id="UP000034591"/>
    </source>
</evidence>
<reference evidence="1 2" key="1">
    <citation type="journal article" date="2015" name="Nature">
        <title>rRNA introns, odd ribosomes, and small enigmatic genomes across a large radiation of phyla.</title>
        <authorList>
            <person name="Brown C.T."/>
            <person name="Hug L.A."/>
            <person name="Thomas B.C."/>
            <person name="Sharon I."/>
            <person name="Castelle C.J."/>
            <person name="Singh A."/>
            <person name="Wilkins M.J."/>
            <person name="Williams K.H."/>
            <person name="Banfield J.F."/>
        </authorList>
    </citation>
    <scope>NUCLEOTIDE SEQUENCE [LARGE SCALE GENOMIC DNA]</scope>
</reference>
<dbReference type="STRING" id="1618545.US53_C0046G0007"/>
<dbReference type="AlphaFoldDB" id="A0A0G0H381"/>
<evidence type="ECO:0000313" key="1">
    <source>
        <dbReference type="EMBL" id="KKQ36587.1"/>
    </source>
</evidence>